<comment type="cofactor">
    <cofactor evidence="1">
        <name>Zn(2+)</name>
        <dbReference type="ChEBI" id="CHEBI:29105"/>
    </cofactor>
</comment>
<organism evidence="11 12">
    <name type="scientific">Drechmeria coniospora</name>
    <name type="common">Nematophagous fungus</name>
    <name type="synonym">Meria coniospora</name>
    <dbReference type="NCBI Taxonomy" id="98403"/>
    <lineage>
        <taxon>Eukaryota</taxon>
        <taxon>Fungi</taxon>
        <taxon>Dikarya</taxon>
        <taxon>Ascomycota</taxon>
        <taxon>Pezizomycotina</taxon>
        <taxon>Sordariomycetes</taxon>
        <taxon>Hypocreomycetidae</taxon>
        <taxon>Hypocreales</taxon>
        <taxon>Ophiocordycipitaceae</taxon>
        <taxon>Drechmeria</taxon>
    </lineage>
</organism>
<dbReference type="GO" id="GO:0046872">
    <property type="term" value="F:metal ion binding"/>
    <property type="evidence" value="ECO:0007669"/>
    <property type="project" value="UniProtKB-KW"/>
</dbReference>
<dbReference type="GeneID" id="63714112"/>
<feature type="domain" description="Adenosine deaminase" evidence="10">
    <location>
        <begin position="411"/>
        <end position="557"/>
    </location>
</feature>
<keyword evidence="12" id="KW-1185">Reference proteome</keyword>
<dbReference type="FunFam" id="3.20.20.140:FF:000017">
    <property type="entry name" value="Adenosine deaminase 2"/>
    <property type="match status" value="1"/>
</dbReference>
<evidence type="ECO:0000313" key="12">
    <source>
        <dbReference type="Proteomes" id="UP000076580"/>
    </source>
</evidence>
<dbReference type="InterPro" id="IPR001365">
    <property type="entry name" value="A_deaminase_dom"/>
</dbReference>
<dbReference type="InterPro" id="IPR006330">
    <property type="entry name" value="Ado/ade_deaminase"/>
</dbReference>
<dbReference type="EC" id="3.5.4.4" evidence="4"/>
<dbReference type="EMBL" id="LAYC01000001">
    <property type="protein sequence ID" value="KYK60332.1"/>
    <property type="molecule type" value="Genomic_DNA"/>
</dbReference>
<dbReference type="STRING" id="98403.A0A151GTJ8"/>
<dbReference type="PANTHER" id="PTHR11409">
    <property type="entry name" value="ADENOSINE DEAMINASE"/>
    <property type="match status" value="1"/>
</dbReference>
<dbReference type="Gene3D" id="3.20.20.140">
    <property type="entry name" value="Metal-dependent hydrolases"/>
    <property type="match status" value="1"/>
</dbReference>
<evidence type="ECO:0000313" key="11">
    <source>
        <dbReference type="EMBL" id="KYK60332.1"/>
    </source>
</evidence>
<dbReference type="Proteomes" id="UP000076580">
    <property type="component" value="Chromosome 01"/>
</dbReference>
<comment type="similarity">
    <text evidence="3">Belongs to the metallo-dependent hydrolases superfamily. Adenosine and AMP deaminases family. ADGF subfamily.</text>
</comment>
<dbReference type="GO" id="GO:0004000">
    <property type="term" value="F:adenosine deaminase activity"/>
    <property type="evidence" value="ECO:0007669"/>
    <property type="project" value="TreeGrafter"/>
</dbReference>
<dbReference type="InParanoid" id="A0A151GTJ8"/>
<dbReference type="AlphaFoldDB" id="A0A151GTJ8"/>
<dbReference type="GO" id="GO:0005576">
    <property type="term" value="C:extracellular region"/>
    <property type="evidence" value="ECO:0007669"/>
    <property type="project" value="UniProtKB-SubCell"/>
</dbReference>
<evidence type="ECO:0000256" key="6">
    <source>
        <dbReference type="ARBA" id="ARBA00022723"/>
    </source>
</evidence>
<evidence type="ECO:0000256" key="4">
    <source>
        <dbReference type="ARBA" id="ARBA00012784"/>
    </source>
</evidence>
<name>A0A151GTJ8_DRECN</name>
<reference evidence="11 12" key="1">
    <citation type="journal article" date="2016" name="Sci. Rep.">
        <title>Insights into Adaptations to a Near-Obligate Nematode Endoparasitic Lifestyle from the Finished Genome of Drechmeria coniospora.</title>
        <authorList>
            <person name="Zhang L."/>
            <person name="Zhou Z."/>
            <person name="Guo Q."/>
            <person name="Fokkens L."/>
            <person name="Miskei M."/>
            <person name="Pocsi I."/>
            <person name="Zhang W."/>
            <person name="Chen M."/>
            <person name="Wang L."/>
            <person name="Sun Y."/>
            <person name="Donzelli B.G."/>
            <person name="Gibson D.M."/>
            <person name="Nelson D.R."/>
            <person name="Luo J.G."/>
            <person name="Rep M."/>
            <person name="Liu H."/>
            <person name="Yang S."/>
            <person name="Wang J."/>
            <person name="Krasnoff S.B."/>
            <person name="Xu Y."/>
            <person name="Molnar I."/>
            <person name="Lin M."/>
        </authorList>
    </citation>
    <scope>NUCLEOTIDE SEQUENCE [LARGE SCALE GENOMIC DNA]</scope>
    <source>
        <strain evidence="11 12">ARSEF 6962</strain>
    </source>
</reference>
<comment type="caution">
    <text evidence="11">The sequence shown here is derived from an EMBL/GenBank/DDBJ whole genome shotgun (WGS) entry which is preliminary data.</text>
</comment>
<gene>
    <name evidence="11" type="ORF">DCS_01469</name>
</gene>
<dbReference type="InterPro" id="IPR032466">
    <property type="entry name" value="Metal_Hydrolase"/>
</dbReference>
<evidence type="ECO:0000256" key="2">
    <source>
        <dbReference type="ARBA" id="ARBA00004613"/>
    </source>
</evidence>
<dbReference type="Pfam" id="PF00962">
    <property type="entry name" value="A_deaminase"/>
    <property type="match status" value="1"/>
</dbReference>
<proteinExistence type="inferred from homology"/>
<evidence type="ECO:0000259" key="10">
    <source>
        <dbReference type="Pfam" id="PF00962"/>
    </source>
</evidence>
<evidence type="ECO:0000256" key="5">
    <source>
        <dbReference type="ARBA" id="ARBA00022525"/>
    </source>
</evidence>
<accession>A0A151GTJ8</accession>
<comment type="subcellular location">
    <subcellularLocation>
        <location evidence="2">Secreted</location>
    </subcellularLocation>
</comment>
<dbReference type="SUPFAM" id="SSF51556">
    <property type="entry name" value="Metallo-dependent hydrolases"/>
    <property type="match status" value="1"/>
</dbReference>
<evidence type="ECO:0000256" key="8">
    <source>
        <dbReference type="ARBA" id="ARBA00022801"/>
    </source>
</evidence>
<keyword evidence="5" id="KW-0964">Secreted</keyword>
<evidence type="ECO:0000256" key="1">
    <source>
        <dbReference type="ARBA" id="ARBA00001947"/>
    </source>
</evidence>
<evidence type="ECO:0000256" key="7">
    <source>
        <dbReference type="ARBA" id="ARBA00022729"/>
    </source>
</evidence>
<dbReference type="GO" id="GO:0046103">
    <property type="term" value="P:inosine biosynthetic process"/>
    <property type="evidence" value="ECO:0007669"/>
    <property type="project" value="TreeGrafter"/>
</dbReference>
<keyword evidence="8" id="KW-0378">Hydrolase</keyword>
<evidence type="ECO:0000256" key="9">
    <source>
        <dbReference type="ARBA" id="ARBA00047764"/>
    </source>
</evidence>
<dbReference type="RefSeq" id="XP_040659684.1">
    <property type="nucleotide sequence ID" value="XM_040798801.1"/>
</dbReference>
<dbReference type="GO" id="GO:0006154">
    <property type="term" value="P:adenosine catabolic process"/>
    <property type="evidence" value="ECO:0007669"/>
    <property type="project" value="TreeGrafter"/>
</dbReference>
<comment type="catalytic activity">
    <reaction evidence="9">
        <text>adenosine + H2O + H(+) = inosine + NH4(+)</text>
        <dbReference type="Rhea" id="RHEA:24408"/>
        <dbReference type="ChEBI" id="CHEBI:15377"/>
        <dbReference type="ChEBI" id="CHEBI:15378"/>
        <dbReference type="ChEBI" id="CHEBI:16335"/>
        <dbReference type="ChEBI" id="CHEBI:17596"/>
        <dbReference type="ChEBI" id="CHEBI:28938"/>
        <dbReference type="EC" id="3.5.4.4"/>
    </reaction>
</comment>
<dbReference type="PANTHER" id="PTHR11409:SF39">
    <property type="entry name" value="ADENOSINE DEAMINASE 2"/>
    <property type="match status" value="1"/>
</dbReference>
<protein>
    <recommendedName>
        <fullName evidence="4">adenosine deaminase</fullName>
        <ecNumber evidence="4">3.5.4.4</ecNumber>
    </recommendedName>
</protein>
<evidence type="ECO:0000256" key="3">
    <source>
        <dbReference type="ARBA" id="ARBA00006083"/>
    </source>
</evidence>
<sequence length="605" mass="69323">MAMPNDVWRDIEQEIPSLSDPFLQKYLQGRESLMQKEKSSRSDASFRNSLSPIARQACDIVDRIRNHEQSTVWTAEVEENMARETRQCVFPGMMFMMAKERMEATKLWKIVRKMPKGCLLHAHMDAMVDFDFLLDELMKLPGMHMASDRPLDTDEARESAAFSFRYREKERTEGSIWDESYERQSFILLTKVADEFPDGGRTGFLRWLKSRCTLSTVDSHEQHHGIDAIWEKFAKCFTVVATIIHYEPIFRSFLRRLMTLLKEDGVNWAELRYDPRSPFATLPSSRRLLTGPDRTSFTWPLNYCRDRQEEAEQDYSHMFKVLAEEVAEFKSCPQGQGFWGLTTIWTTLRSFETRPLVENMDHCISTKMEFPHLIAGYDVVGPEDLGRPLVDLLPELFWFRKQCTEEGVNIPFFFHAGETLGDGSSTDRNLFDAILLGTRRIGHAFSLYKHPLLIDMVKEKRILIESCPISNEVLRLCGSITAHPLPALLARGVACCLCNDDPAMLGQDTAGMSHDFWQALQGWENLGLAGLGSMAENSVRWAAFEDQTADQWTDGIKAASLGTGVKANRMKEWQVDWEKFCLWIVDEFGEEFGADTLATETQVCG</sequence>
<keyword evidence="6" id="KW-0479">Metal-binding</keyword>
<keyword evidence="7" id="KW-0732">Signal</keyword>